<dbReference type="EMBL" id="CP002780">
    <property type="protein sequence ID" value="AEG62016.1"/>
    <property type="molecule type" value="Genomic_DNA"/>
</dbReference>
<evidence type="ECO:0000256" key="2">
    <source>
        <dbReference type="ARBA" id="ARBA00022475"/>
    </source>
</evidence>
<evidence type="ECO:0000259" key="7">
    <source>
        <dbReference type="Pfam" id="PF01895"/>
    </source>
</evidence>
<dbReference type="eggNOG" id="COG1283">
    <property type="taxonomic scope" value="Bacteria"/>
</dbReference>
<keyword evidence="3 6" id="KW-0812">Transmembrane</keyword>
<dbReference type="Pfam" id="PF02690">
    <property type="entry name" value="Na_Pi_cotrans"/>
    <property type="match status" value="2"/>
</dbReference>
<feature type="transmembrane region" description="Helical" evidence="6">
    <location>
        <begin position="213"/>
        <end position="234"/>
    </location>
</feature>
<evidence type="ECO:0000256" key="4">
    <source>
        <dbReference type="ARBA" id="ARBA00022989"/>
    </source>
</evidence>
<dbReference type="NCBIfam" id="TIGR00704">
    <property type="entry name" value="NaPi_cotrn_rel"/>
    <property type="match status" value="1"/>
</dbReference>
<evidence type="ECO:0000256" key="5">
    <source>
        <dbReference type="ARBA" id="ARBA00023136"/>
    </source>
</evidence>
<keyword evidence="4 6" id="KW-1133">Transmembrane helix</keyword>
<feature type="domain" description="PhoU" evidence="7">
    <location>
        <begin position="342"/>
        <end position="423"/>
    </location>
</feature>
<feature type="transmembrane region" description="Helical" evidence="6">
    <location>
        <begin position="102"/>
        <end position="124"/>
    </location>
</feature>
<dbReference type="Gene3D" id="1.20.58.220">
    <property type="entry name" value="Phosphate transport system protein phou homolog 2, domain 2"/>
    <property type="match status" value="1"/>
</dbReference>
<dbReference type="SUPFAM" id="SSF109755">
    <property type="entry name" value="PhoU-like"/>
    <property type="match status" value="1"/>
</dbReference>
<evidence type="ECO:0000256" key="6">
    <source>
        <dbReference type="SAM" id="Phobius"/>
    </source>
</evidence>
<feature type="domain" description="PhoU" evidence="7">
    <location>
        <begin position="450"/>
        <end position="532"/>
    </location>
</feature>
<keyword evidence="9" id="KW-1185">Reference proteome</keyword>
<feature type="transmembrane region" description="Helical" evidence="6">
    <location>
        <begin position="49"/>
        <end position="82"/>
    </location>
</feature>
<sequence length="571" mass="62905">MVWQEAILSMVGGMGLLLYGMHLLSDGLQKVAGKKLREALTTLTKNRIIAMGLGIVLTILFQSSTATSVVLVSLTSACIITLRQALAVILGANIGTTVTAQLIALKVTEIALPIVGIGALIIFYSKKNKYKRLGHVLIGLGLLFLGLKIMAEAMAPLRSDPLFVQILTHLNGHEIIALMVAAVFTFLVASSAATIGIIMLLAMQHMIGLELAIYMLLGANVGSSFTAVLSSLGSSREAQRVATAHLLFNVTAALLFFPFVDYLAAIMARLFSSPGFQVANTHTFFNIAMVCLFLPFVPQFARLLEFIVPEKEEAEKGVKPKYLDESLFPSPELAIGMATKEIMHISDHVADMTKGIYALFRNFDFDQAERLRQKEEDVDTLSNATNKYLTHLLRQQLSRDEFNKAMGLVHIVRDYEYIGDVIEKNILYKAEAKNANNVDFSAEGHKDIIAMHNKIVELLYIVNSAFATNNCLLAEKAKSLQEDIVDLEFRLRMSHIARMQRGATETENTSFIHMDVINAYLRISEHLKNIAMALTDEVSCTWHDEALILTPPSEIWEGNGKGSQSRGSAVN</sequence>
<feature type="transmembrane region" description="Helical" evidence="6">
    <location>
        <begin position="6"/>
        <end position="28"/>
    </location>
</feature>
<evidence type="ECO:0000256" key="3">
    <source>
        <dbReference type="ARBA" id="ARBA00022692"/>
    </source>
</evidence>
<evidence type="ECO:0000313" key="9">
    <source>
        <dbReference type="Proteomes" id="UP000009234"/>
    </source>
</evidence>
<reference evidence="9" key="1">
    <citation type="submission" date="2011-05" db="EMBL/GenBank/DDBJ databases">
        <title>Complete sequence of Desulfotomaculum ruminis DSM 2154.</title>
        <authorList>
            <person name="Lucas S."/>
            <person name="Copeland A."/>
            <person name="Lapidus A."/>
            <person name="Cheng J.-F."/>
            <person name="Goodwin L."/>
            <person name="Pitluck S."/>
            <person name="Lu M."/>
            <person name="Detter J.C."/>
            <person name="Han C."/>
            <person name="Tapia R."/>
            <person name="Land M."/>
            <person name="Hauser L."/>
            <person name="Kyrpides N."/>
            <person name="Ivanova N."/>
            <person name="Mikhailova N."/>
            <person name="Pagani I."/>
            <person name="Stams A.J.M."/>
            <person name="Plugge C.M."/>
            <person name="Muyzer G."/>
            <person name="Kuever J."/>
            <person name="Parshina S.N."/>
            <person name="Ivanova A.E."/>
            <person name="Nazina T.N."/>
            <person name="Brambilla E."/>
            <person name="Spring S."/>
            <person name="Klenk H.-P."/>
            <person name="Woyke T."/>
        </authorList>
    </citation>
    <scope>NUCLEOTIDE SEQUENCE [LARGE SCALE GENOMIC DNA]</scope>
    <source>
        <strain evidence="9">ATCC 23193 / DSM 2154 / NCIB 8452 / DL</strain>
    </source>
</reference>
<dbReference type="Pfam" id="PF01895">
    <property type="entry name" value="PhoU"/>
    <property type="match status" value="2"/>
</dbReference>
<dbReference type="OrthoDB" id="9763003at2"/>
<keyword evidence="2" id="KW-1003">Cell membrane</keyword>
<dbReference type="InterPro" id="IPR026022">
    <property type="entry name" value="PhoU_dom"/>
</dbReference>
<evidence type="ECO:0000256" key="1">
    <source>
        <dbReference type="ARBA" id="ARBA00004651"/>
    </source>
</evidence>
<dbReference type="GO" id="GO:0005436">
    <property type="term" value="F:sodium:phosphate symporter activity"/>
    <property type="evidence" value="ECO:0007669"/>
    <property type="project" value="InterPro"/>
</dbReference>
<feature type="transmembrane region" description="Helical" evidence="6">
    <location>
        <begin position="136"/>
        <end position="155"/>
    </location>
</feature>
<gene>
    <name evidence="8" type="ordered locus">Desru_3816</name>
</gene>
<dbReference type="HOGENOM" id="CLU_025623_2_0_9"/>
<dbReference type="InterPro" id="IPR004633">
    <property type="entry name" value="NaPi_cotrn-rel/YqeW-like"/>
</dbReference>
<protein>
    <submittedName>
        <fullName evidence="8">Na/Pi-cotransporter II-related protein</fullName>
    </submittedName>
</protein>
<dbReference type="PANTHER" id="PTHR10010:SF46">
    <property type="entry name" value="SODIUM-DEPENDENT PHOSPHATE TRANSPORT PROTEIN 2B"/>
    <property type="match status" value="1"/>
</dbReference>
<dbReference type="PANTHER" id="PTHR10010">
    <property type="entry name" value="SOLUTE CARRIER FAMILY 34 SODIUM PHOSPHATE , MEMBER 2-RELATED"/>
    <property type="match status" value="1"/>
</dbReference>
<evidence type="ECO:0000313" key="8">
    <source>
        <dbReference type="EMBL" id="AEG62016.1"/>
    </source>
</evidence>
<feature type="transmembrane region" description="Helical" evidence="6">
    <location>
        <begin position="175"/>
        <end position="201"/>
    </location>
</feature>
<feature type="transmembrane region" description="Helical" evidence="6">
    <location>
        <begin position="246"/>
        <end position="271"/>
    </location>
</feature>
<comment type="subcellular location">
    <subcellularLocation>
        <location evidence="1">Cell membrane</location>
        <topology evidence="1">Multi-pass membrane protein</topology>
    </subcellularLocation>
</comment>
<dbReference type="AlphaFoldDB" id="F6DQL9"/>
<feature type="transmembrane region" description="Helical" evidence="6">
    <location>
        <begin position="283"/>
        <end position="301"/>
    </location>
</feature>
<dbReference type="Proteomes" id="UP000009234">
    <property type="component" value="Chromosome"/>
</dbReference>
<reference evidence="8 9" key="2">
    <citation type="journal article" date="2012" name="Stand. Genomic Sci.">
        <title>Complete genome sequence of the sulfate-reducing firmicute Desulfotomaculum ruminis type strain (DL(T)).</title>
        <authorList>
            <person name="Spring S."/>
            <person name="Visser M."/>
            <person name="Lu M."/>
            <person name="Copeland A."/>
            <person name="Lapidus A."/>
            <person name="Lucas S."/>
            <person name="Cheng J.F."/>
            <person name="Han C."/>
            <person name="Tapia R."/>
            <person name="Goodwin L.A."/>
            <person name="Pitluck S."/>
            <person name="Ivanova N."/>
            <person name="Land M."/>
            <person name="Hauser L."/>
            <person name="Larimer F."/>
            <person name="Rohde M."/>
            <person name="Goker M."/>
            <person name="Detter J.C."/>
            <person name="Kyrpides N.C."/>
            <person name="Woyke T."/>
            <person name="Schaap P.J."/>
            <person name="Plugge C.M."/>
            <person name="Muyzer G."/>
            <person name="Kuever J."/>
            <person name="Pereira I.A."/>
            <person name="Parshina S.N."/>
            <person name="Bernier-Latmani R."/>
            <person name="Stams A.J."/>
            <person name="Klenk H.P."/>
        </authorList>
    </citation>
    <scope>NUCLEOTIDE SEQUENCE [LARGE SCALE GENOMIC DNA]</scope>
    <source>
        <strain evidence="9">ATCC 23193 / DSM 2154 / NCIB 8452 / DL</strain>
    </source>
</reference>
<dbReference type="GO" id="GO:0044341">
    <property type="term" value="P:sodium-dependent phosphate transport"/>
    <property type="evidence" value="ECO:0007669"/>
    <property type="project" value="InterPro"/>
</dbReference>
<keyword evidence="5 6" id="KW-0472">Membrane</keyword>
<dbReference type="NCBIfam" id="NF037997">
    <property type="entry name" value="Na_Pi_symport"/>
    <property type="match status" value="1"/>
</dbReference>
<dbReference type="InterPro" id="IPR003841">
    <property type="entry name" value="Na/Pi_transpt"/>
</dbReference>
<organism evidence="8 9">
    <name type="scientific">Desulforamulus ruminis (strain ATCC 23193 / DSM 2154 / NCIMB 8452 / DL)</name>
    <name type="common">Desulfotomaculum ruminis</name>
    <dbReference type="NCBI Taxonomy" id="696281"/>
    <lineage>
        <taxon>Bacteria</taxon>
        <taxon>Bacillati</taxon>
        <taxon>Bacillota</taxon>
        <taxon>Clostridia</taxon>
        <taxon>Eubacteriales</taxon>
        <taxon>Peptococcaceae</taxon>
        <taxon>Desulforamulus</taxon>
    </lineage>
</organism>
<dbReference type="RefSeq" id="WP_013843761.1">
    <property type="nucleotide sequence ID" value="NC_015589.1"/>
</dbReference>
<dbReference type="KEGG" id="dru:Desru_3816"/>
<dbReference type="InterPro" id="IPR038078">
    <property type="entry name" value="PhoU-like_sf"/>
</dbReference>
<dbReference type="GO" id="GO:0005886">
    <property type="term" value="C:plasma membrane"/>
    <property type="evidence" value="ECO:0007669"/>
    <property type="project" value="UniProtKB-SubCell"/>
</dbReference>
<accession>F6DQL9</accession>
<name>F6DQL9_DESRL</name>
<proteinExistence type="predicted"/>